<dbReference type="Proteomes" id="UP001238179">
    <property type="component" value="Chromosome"/>
</dbReference>
<evidence type="ECO:0000313" key="5">
    <source>
        <dbReference type="Proteomes" id="UP001238179"/>
    </source>
</evidence>
<dbReference type="Gene3D" id="3.30.360.10">
    <property type="entry name" value="Dihydrodipicolinate Reductase, domain 2"/>
    <property type="match status" value="1"/>
</dbReference>
<dbReference type="PANTHER" id="PTHR11133:SF22">
    <property type="entry name" value="ALPHA-AMINOADIPIC SEMIALDEHYDE SYNTHASE, MITOCHONDRIAL"/>
    <property type="match status" value="1"/>
</dbReference>
<evidence type="ECO:0000259" key="3">
    <source>
        <dbReference type="Pfam" id="PF16653"/>
    </source>
</evidence>
<dbReference type="InterPro" id="IPR051168">
    <property type="entry name" value="AASS"/>
</dbReference>
<sequence length="376" mass="41722">MKKICVLGAGRVGATMALDLARDGEFDVTVADRSEKALGRLAERGLRIQPRELSQASEVRAAVQGADLVVGAVPGFMGFETMRAVLEAGKPIVDISFFPEDPFLLDGLAREKGLIAVMDAGVAPGCDNLIVGDLQRRLDSIENFECYVGGLPAIRTWPFEYKAGFSPVDVVEEYTRPARYVAHGKEIVMPALSEPELMDFPGVGTLEAFNTDGLRSLIHTVDAPFKKEKTLRYPGHIEKMRMLREAGFFGLEPIDVGGVKVAPMDLTTRLLFPMWQMEEDDEDFTVMRVIVDGTKDGKPERHVWDLLDRYDRDTKITSMARSTGYACTATVRLVAAGLYTRKGIAPPEYVGREEGCWEFIRKDLAKHNVTWVETRS</sequence>
<dbReference type="KEGG" id="msil:METEAL_22520"/>
<reference evidence="5" key="1">
    <citation type="journal article" date="2023" name="Int. J. Syst. Evol. Microbiol.">
        <title>Mesoterricola silvestris gen. nov., sp. nov., Mesoterricola sediminis sp. nov., Geothrix oryzae sp. nov., Geothrix edaphica sp. nov., Geothrix rubra sp. nov., and Geothrix limicola sp. nov., six novel members of Acidobacteriota isolated from soils.</title>
        <authorList>
            <person name="Itoh H."/>
            <person name="Sugisawa Y."/>
            <person name="Mise K."/>
            <person name="Xu Z."/>
            <person name="Kuniyasu M."/>
            <person name="Ushijima N."/>
            <person name="Kawano K."/>
            <person name="Kobayashi E."/>
            <person name="Shiratori Y."/>
            <person name="Masuda Y."/>
            <person name="Senoo K."/>
        </authorList>
    </citation>
    <scope>NUCLEOTIDE SEQUENCE [LARGE SCALE GENOMIC DNA]</scope>
    <source>
        <strain evidence="5">W79</strain>
    </source>
</reference>
<evidence type="ECO:0000256" key="1">
    <source>
        <dbReference type="ARBA" id="ARBA00023002"/>
    </source>
</evidence>
<keyword evidence="1" id="KW-0560">Oxidoreductase</keyword>
<dbReference type="GO" id="GO:0016491">
    <property type="term" value="F:oxidoreductase activity"/>
    <property type="evidence" value="ECO:0007669"/>
    <property type="project" value="UniProtKB-KW"/>
</dbReference>
<proteinExistence type="predicted"/>
<dbReference type="RefSeq" id="WP_316411721.1">
    <property type="nucleotide sequence ID" value="NZ_AP027080.1"/>
</dbReference>
<protein>
    <submittedName>
        <fullName evidence="4">Saccharopine reductase</fullName>
    </submittedName>
</protein>
<dbReference type="Pfam" id="PF03435">
    <property type="entry name" value="Sacchrp_dh_NADP"/>
    <property type="match status" value="1"/>
</dbReference>
<dbReference type="InterPro" id="IPR036291">
    <property type="entry name" value="NAD(P)-bd_dom_sf"/>
</dbReference>
<dbReference type="AlphaFoldDB" id="A0AA48GZ81"/>
<dbReference type="SUPFAM" id="SSF51735">
    <property type="entry name" value="NAD(P)-binding Rossmann-fold domains"/>
    <property type="match status" value="1"/>
</dbReference>
<evidence type="ECO:0000313" key="4">
    <source>
        <dbReference type="EMBL" id="BDU73078.1"/>
    </source>
</evidence>
<feature type="domain" description="Saccharopine dehydrogenase NADP binding" evidence="2">
    <location>
        <begin position="4"/>
        <end position="117"/>
    </location>
</feature>
<evidence type="ECO:0000259" key="2">
    <source>
        <dbReference type="Pfam" id="PF03435"/>
    </source>
</evidence>
<dbReference type="Gene3D" id="3.40.50.720">
    <property type="entry name" value="NAD(P)-binding Rossmann-like Domain"/>
    <property type="match status" value="1"/>
</dbReference>
<name>A0AA48GZ81_9BACT</name>
<gene>
    <name evidence="4" type="ORF">METEAL_22520</name>
</gene>
<dbReference type="SUPFAM" id="SSF55347">
    <property type="entry name" value="Glyceraldehyde-3-phosphate dehydrogenase-like, C-terminal domain"/>
    <property type="match status" value="1"/>
</dbReference>
<organism evidence="4 5">
    <name type="scientific">Mesoterricola silvestris</name>
    <dbReference type="NCBI Taxonomy" id="2927979"/>
    <lineage>
        <taxon>Bacteria</taxon>
        <taxon>Pseudomonadati</taxon>
        <taxon>Acidobacteriota</taxon>
        <taxon>Holophagae</taxon>
        <taxon>Holophagales</taxon>
        <taxon>Holophagaceae</taxon>
        <taxon>Mesoterricola</taxon>
    </lineage>
</organism>
<dbReference type="InterPro" id="IPR005097">
    <property type="entry name" value="Sacchrp_dh_NADP-bd"/>
</dbReference>
<dbReference type="InterPro" id="IPR032095">
    <property type="entry name" value="Sacchrp_dh-like_C"/>
</dbReference>
<dbReference type="EMBL" id="AP027080">
    <property type="protein sequence ID" value="BDU73078.1"/>
    <property type="molecule type" value="Genomic_DNA"/>
</dbReference>
<dbReference type="Pfam" id="PF16653">
    <property type="entry name" value="Sacchrp_dh_C"/>
    <property type="match status" value="1"/>
</dbReference>
<dbReference type="PANTHER" id="PTHR11133">
    <property type="entry name" value="SACCHAROPINE DEHYDROGENASE"/>
    <property type="match status" value="1"/>
</dbReference>
<feature type="domain" description="Saccharopine dehydrogenase-like C-terminal" evidence="3">
    <location>
        <begin position="121"/>
        <end position="367"/>
    </location>
</feature>
<keyword evidence="5" id="KW-1185">Reference proteome</keyword>
<accession>A0AA48GZ81</accession>